<keyword evidence="3" id="KW-1185">Reference proteome</keyword>
<protein>
    <submittedName>
        <fullName evidence="2">Uncharacterized protein</fullName>
    </submittedName>
</protein>
<gene>
    <name evidence="2" type="ORF">BHF68_10405</name>
</gene>
<accession>A0A1E5FZZ7</accession>
<keyword evidence="1" id="KW-0472">Membrane</keyword>
<evidence type="ECO:0000256" key="1">
    <source>
        <dbReference type="SAM" id="Phobius"/>
    </source>
</evidence>
<dbReference type="Proteomes" id="UP000094296">
    <property type="component" value="Unassembled WGS sequence"/>
</dbReference>
<dbReference type="AlphaFoldDB" id="A0A1E5FZZ7"/>
<dbReference type="RefSeq" id="WP_069644055.1">
    <property type="nucleotide sequence ID" value="NZ_MIJE01000033.1"/>
</dbReference>
<dbReference type="EMBL" id="MIJE01000033">
    <property type="protein sequence ID" value="OEF96134.1"/>
    <property type="molecule type" value="Genomic_DNA"/>
</dbReference>
<keyword evidence="1" id="KW-1133">Transmembrane helix</keyword>
<feature type="transmembrane region" description="Helical" evidence="1">
    <location>
        <begin position="140"/>
        <end position="160"/>
    </location>
</feature>
<feature type="transmembrane region" description="Helical" evidence="1">
    <location>
        <begin position="54"/>
        <end position="78"/>
    </location>
</feature>
<feature type="transmembrane region" description="Helical" evidence="1">
    <location>
        <begin position="12"/>
        <end position="34"/>
    </location>
</feature>
<evidence type="ECO:0000313" key="3">
    <source>
        <dbReference type="Proteomes" id="UP000094296"/>
    </source>
</evidence>
<proteinExistence type="predicted"/>
<evidence type="ECO:0000313" key="2">
    <source>
        <dbReference type="EMBL" id="OEF96134.1"/>
    </source>
</evidence>
<sequence length="177" mass="20019">MSVKSLAFLSIRVLSICFIAIGVRYIGNVVSISLPGFMGVNDPGYFEMFIRFSIPAIVLFVIGVILWIFAGGISNFLVLKETNIKESTHIDIEKVEAFVYSFFGLIIILISIPELIQNISQATIQATIINKEIFMYQRHIWYSNIIVEIIKISLGIFLVLQANTIKKILKRLREMGT</sequence>
<name>A0A1E5FZZ7_9FIRM</name>
<organism evidence="2 3">
    <name type="scientific">Desulfuribacillus alkaliarsenatis</name>
    <dbReference type="NCBI Taxonomy" id="766136"/>
    <lineage>
        <taxon>Bacteria</taxon>
        <taxon>Bacillati</taxon>
        <taxon>Bacillota</taxon>
        <taxon>Desulfuribacillia</taxon>
        <taxon>Desulfuribacillales</taxon>
        <taxon>Desulfuribacillaceae</taxon>
        <taxon>Desulfuribacillus</taxon>
    </lineage>
</organism>
<feature type="transmembrane region" description="Helical" evidence="1">
    <location>
        <begin position="98"/>
        <end position="120"/>
    </location>
</feature>
<reference evidence="2 3" key="1">
    <citation type="submission" date="2016-09" db="EMBL/GenBank/DDBJ databases">
        <title>Draft genome sequence for the type strain of Desulfuribacillus alkaliarsenatis AHT28, an obligately anaerobic, sulfidogenic bacterium isolated from Russian soda lake sediments.</title>
        <authorList>
            <person name="Abin C.A."/>
            <person name="Hollibaugh J.T."/>
        </authorList>
    </citation>
    <scope>NUCLEOTIDE SEQUENCE [LARGE SCALE GENOMIC DNA]</scope>
    <source>
        <strain evidence="2 3">AHT28</strain>
    </source>
</reference>
<comment type="caution">
    <text evidence="2">The sequence shown here is derived from an EMBL/GenBank/DDBJ whole genome shotgun (WGS) entry which is preliminary data.</text>
</comment>
<keyword evidence="1" id="KW-0812">Transmembrane</keyword>